<organism evidence="13 14">
    <name type="scientific">Pannus brasiliensis CCIBt3594</name>
    <dbReference type="NCBI Taxonomy" id="1427578"/>
    <lineage>
        <taxon>Bacteria</taxon>
        <taxon>Bacillati</taxon>
        <taxon>Cyanobacteriota</taxon>
        <taxon>Cyanophyceae</taxon>
        <taxon>Oscillatoriophycideae</taxon>
        <taxon>Chroococcales</taxon>
        <taxon>Microcystaceae</taxon>
        <taxon>Pannus</taxon>
    </lineage>
</organism>
<dbReference type="PANTHER" id="PTHR42878:SF15">
    <property type="entry name" value="BACTERIOPHYTOCHROME"/>
    <property type="match status" value="1"/>
</dbReference>
<dbReference type="InterPro" id="IPR036890">
    <property type="entry name" value="HATPase_C_sf"/>
</dbReference>
<dbReference type="CDD" id="cd00082">
    <property type="entry name" value="HisKA"/>
    <property type="match status" value="1"/>
</dbReference>
<comment type="caution">
    <text evidence="13">The sequence shown here is derived from an EMBL/GenBank/DDBJ whole genome shotgun (WGS) entry which is preliminary data.</text>
</comment>
<sequence length="750" mass="84941">MVLTDFIQSEEVNLNNCDREPIHIPGSVQPHGILLVLSENDFQIERVSENTLSLLGIESDRLLGTPLSRWLDGTQIETLQNCLKGDFEQINPLELLFRAGDRSLPFDGILHRSPRGQIILELEPNITRKSDFLQFYQKAKVILDQMHGARDLDTLCHSIARTLRKITGFDRVMLYRFDPDGSGTVIAEDKIDELESYLGLHYPDTDIPKQAKYLYTLNWLRLIPDANYRPAKILGGKEEEPIDLSFSTLRSVSPIHIEYMHNMGVAASMSISLVREGELWGLIACHHHEPKFLPYESRTLCEFLGQVLSIEIAGKEEKQDLDAKIRLKTIQTQFIDAISRSNEFTDALVSDRSRLLELVRAEGVAICSDGHLTLVGKTPDETMIQALIEWLSDRFTNNLFVTDSLAKLYPPAGEFAAIASGLLAISITRIQRNYVLWFRPEILQQVTWAGNPEKPQRVEADGTLTIFPRQSFAAWRETVRGKSLPWLSSEIEGALELRSAIVGIILRKADELAAINLELERSNNELDAFAYIASHDLKEPLRGIHNYSTFLLEDYGNILERDGVEKLETLVRLTKRMEDLINSLLHFSRLGRQELNLQTLDLNRLLNNVSEVIRMSYGKNHLEIAVPRPLPAIRGDRILIEEVLTNLIGNGFKYNKSGRKRVEIGYLDSEKENEDYITFCIRDNGIGIRERHLEAIFRIFKRLHAPGAYGGGTGAGLTIVKKIIERHGGTIWVESVYGSGSTFYFTLPKG</sequence>
<evidence type="ECO:0000256" key="5">
    <source>
        <dbReference type="ARBA" id="ARBA00022553"/>
    </source>
</evidence>
<dbReference type="InterPro" id="IPR036097">
    <property type="entry name" value="HisK_dim/P_sf"/>
</dbReference>
<keyword evidence="6" id="KW-0716">Sensory transduction</keyword>
<keyword evidence="4" id="KW-0600">Photoreceptor protein</keyword>
<dbReference type="InterPro" id="IPR003018">
    <property type="entry name" value="GAF"/>
</dbReference>
<dbReference type="AlphaFoldDB" id="A0AAW9QFF1"/>
<dbReference type="RefSeq" id="WP_332863155.1">
    <property type="nucleotide sequence ID" value="NZ_JBAFSM010000001.1"/>
</dbReference>
<evidence type="ECO:0000256" key="6">
    <source>
        <dbReference type="ARBA" id="ARBA00022606"/>
    </source>
</evidence>
<dbReference type="SUPFAM" id="SSF47384">
    <property type="entry name" value="Homodimeric domain of signal transducing histidine kinase"/>
    <property type="match status" value="1"/>
</dbReference>
<dbReference type="InterPro" id="IPR003594">
    <property type="entry name" value="HATPase_dom"/>
</dbReference>
<dbReference type="Gene3D" id="3.30.450.270">
    <property type="match status" value="1"/>
</dbReference>
<dbReference type="Gene3D" id="3.30.450.20">
    <property type="entry name" value="PAS domain"/>
    <property type="match status" value="1"/>
</dbReference>
<dbReference type="PROSITE" id="PS50046">
    <property type="entry name" value="PHYTOCHROME_2"/>
    <property type="match status" value="1"/>
</dbReference>
<comment type="similarity">
    <text evidence="2">In the N-terminal section; belongs to the phytochrome family.</text>
</comment>
<dbReference type="FunFam" id="3.30.565.10:FF:000006">
    <property type="entry name" value="Sensor histidine kinase WalK"/>
    <property type="match status" value="1"/>
</dbReference>
<dbReference type="InterPro" id="IPR013654">
    <property type="entry name" value="PAS_2"/>
</dbReference>
<comment type="catalytic activity">
    <reaction evidence="1">
        <text>ATP + protein L-histidine = ADP + protein N-phospho-L-histidine.</text>
        <dbReference type="EC" id="2.7.13.3"/>
    </reaction>
</comment>
<dbReference type="SUPFAM" id="SSF55874">
    <property type="entry name" value="ATPase domain of HSP90 chaperone/DNA topoisomerase II/histidine kinase"/>
    <property type="match status" value="1"/>
</dbReference>
<evidence type="ECO:0000256" key="8">
    <source>
        <dbReference type="ARBA" id="ARBA00022777"/>
    </source>
</evidence>
<keyword evidence="13" id="KW-0067">ATP-binding</keyword>
<dbReference type="SUPFAM" id="SSF55785">
    <property type="entry name" value="PYP-like sensor domain (PAS domain)"/>
    <property type="match status" value="1"/>
</dbReference>
<evidence type="ECO:0000256" key="2">
    <source>
        <dbReference type="ARBA" id="ARBA00006402"/>
    </source>
</evidence>
<evidence type="ECO:0000313" key="13">
    <source>
        <dbReference type="EMBL" id="MEG3435710.1"/>
    </source>
</evidence>
<dbReference type="InterPro" id="IPR035965">
    <property type="entry name" value="PAS-like_dom_sf"/>
</dbReference>
<name>A0AAW9QFF1_9CHRO</name>
<feature type="domain" description="Phytochrome chromophore attachment site" evidence="11">
    <location>
        <begin position="151"/>
        <end position="306"/>
    </location>
</feature>
<dbReference type="Gene3D" id="1.10.287.130">
    <property type="match status" value="1"/>
</dbReference>
<dbReference type="SMART" id="SM00388">
    <property type="entry name" value="HisKA"/>
    <property type="match status" value="1"/>
</dbReference>
<dbReference type="Pfam" id="PF01590">
    <property type="entry name" value="GAF"/>
    <property type="match status" value="1"/>
</dbReference>
<evidence type="ECO:0000256" key="7">
    <source>
        <dbReference type="ARBA" id="ARBA00022679"/>
    </source>
</evidence>
<dbReference type="Pfam" id="PF02518">
    <property type="entry name" value="HATPase_c"/>
    <property type="match status" value="1"/>
</dbReference>
<dbReference type="Gene3D" id="3.30.565.10">
    <property type="entry name" value="Histidine kinase-like ATPase, C-terminal domain"/>
    <property type="match status" value="1"/>
</dbReference>
<dbReference type="InterPro" id="IPR005467">
    <property type="entry name" value="His_kinase_dom"/>
</dbReference>
<dbReference type="PANTHER" id="PTHR42878">
    <property type="entry name" value="TWO-COMPONENT HISTIDINE KINASE"/>
    <property type="match status" value="1"/>
</dbReference>
<dbReference type="GO" id="GO:0009881">
    <property type="term" value="F:photoreceptor activity"/>
    <property type="evidence" value="ECO:0007669"/>
    <property type="project" value="UniProtKB-KW"/>
</dbReference>
<keyword evidence="13" id="KW-0547">Nucleotide-binding</keyword>
<dbReference type="Pfam" id="PF00360">
    <property type="entry name" value="PHY"/>
    <property type="match status" value="1"/>
</dbReference>
<dbReference type="GO" id="GO:0030295">
    <property type="term" value="F:protein kinase activator activity"/>
    <property type="evidence" value="ECO:0007669"/>
    <property type="project" value="TreeGrafter"/>
</dbReference>
<evidence type="ECO:0000256" key="4">
    <source>
        <dbReference type="ARBA" id="ARBA00022543"/>
    </source>
</evidence>
<dbReference type="Pfam" id="PF00512">
    <property type="entry name" value="HisKA"/>
    <property type="match status" value="1"/>
</dbReference>
<reference evidence="13 14" key="1">
    <citation type="submission" date="2024-01" db="EMBL/GenBank/DDBJ databases">
        <title>Genomic insights into the taxonomy and metabolism of the cyanobacterium Pannus brasiliensis CCIBt3594.</title>
        <authorList>
            <person name="Machado M."/>
            <person name="Botero N.B."/>
            <person name="Andreote A.P.D."/>
            <person name="Feitosa A.M.T."/>
            <person name="Popin R."/>
            <person name="Sivonen K."/>
            <person name="Fiore M.F."/>
        </authorList>
    </citation>
    <scope>NUCLEOTIDE SEQUENCE [LARGE SCALE GENOMIC DNA]</scope>
    <source>
        <strain evidence="13 14">CCIBt3594</strain>
    </source>
</reference>
<dbReference type="InterPro" id="IPR013515">
    <property type="entry name" value="Phytochrome_cen-reg"/>
</dbReference>
<dbReference type="Pfam" id="PF08446">
    <property type="entry name" value="PAS_2"/>
    <property type="match status" value="1"/>
</dbReference>
<evidence type="ECO:0000256" key="3">
    <source>
        <dbReference type="ARBA" id="ARBA00012438"/>
    </source>
</evidence>
<evidence type="ECO:0000259" key="12">
    <source>
        <dbReference type="PROSITE" id="PS50109"/>
    </source>
</evidence>
<keyword evidence="9" id="KW-0157">Chromophore</keyword>
<dbReference type="GO" id="GO:0000156">
    <property type="term" value="F:phosphorelay response regulator activity"/>
    <property type="evidence" value="ECO:0007669"/>
    <property type="project" value="TreeGrafter"/>
</dbReference>
<dbReference type="InterPro" id="IPR001294">
    <property type="entry name" value="Phytochrome"/>
</dbReference>
<proteinExistence type="inferred from homology"/>
<dbReference type="Gene3D" id="3.30.450.40">
    <property type="match status" value="1"/>
</dbReference>
<accession>A0AAW9QFF1</accession>
<dbReference type="EMBL" id="JBAFSM010000001">
    <property type="protein sequence ID" value="MEG3435710.1"/>
    <property type="molecule type" value="Genomic_DNA"/>
</dbReference>
<dbReference type="GO" id="GO:0009584">
    <property type="term" value="P:detection of visible light"/>
    <property type="evidence" value="ECO:0007669"/>
    <property type="project" value="InterPro"/>
</dbReference>
<dbReference type="InterPro" id="IPR003661">
    <property type="entry name" value="HisK_dim/P_dom"/>
</dbReference>
<dbReference type="GO" id="GO:0006355">
    <property type="term" value="P:regulation of DNA-templated transcription"/>
    <property type="evidence" value="ECO:0007669"/>
    <property type="project" value="InterPro"/>
</dbReference>
<evidence type="ECO:0000313" key="14">
    <source>
        <dbReference type="Proteomes" id="UP001328733"/>
    </source>
</evidence>
<evidence type="ECO:0000256" key="9">
    <source>
        <dbReference type="ARBA" id="ARBA00022991"/>
    </source>
</evidence>
<dbReference type="SMART" id="SM00065">
    <property type="entry name" value="GAF"/>
    <property type="match status" value="1"/>
</dbReference>
<evidence type="ECO:0000256" key="1">
    <source>
        <dbReference type="ARBA" id="ARBA00000085"/>
    </source>
</evidence>
<dbReference type="SMART" id="SM00387">
    <property type="entry name" value="HATPase_c"/>
    <property type="match status" value="1"/>
</dbReference>
<dbReference type="GO" id="GO:0007234">
    <property type="term" value="P:osmosensory signaling via phosphorelay pathway"/>
    <property type="evidence" value="ECO:0007669"/>
    <property type="project" value="TreeGrafter"/>
</dbReference>
<dbReference type="SUPFAM" id="SSF55781">
    <property type="entry name" value="GAF domain-like"/>
    <property type="match status" value="2"/>
</dbReference>
<evidence type="ECO:0000256" key="10">
    <source>
        <dbReference type="ARBA" id="ARBA00023170"/>
    </source>
</evidence>
<keyword evidence="14" id="KW-1185">Reference proteome</keyword>
<dbReference type="InterPro" id="IPR043150">
    <property type="entry name" value="Phytochrome_PHY_sf"/>
</dbReference>
<keyword evidence="7" id="KW-0808">Transferase</keyword>
<dbReference type="Proteomes" id="UP001328733">
    <property type="component" value="Unassembled WGS sequence"/>
</dbReference>
<dbReference type="PRINTS" id="PR01033">
    <property type="entry name" value="PHYTOCHROME"/>
</dbReference>
<feature type="domain" description="Histidine kinase" evidence="12">
    <location>
        <begin position="532"/>
        <end position="750"/>
    </location>
</feature>
<dbReference type="InterPro" id="IPR016132">
    <property type="entry name" value="Phyto_chromo_attachment"/>
</dbReference>
<dbReference type="EC" id="2.7.13.3" evidence="3"/>
<keyword evidence="8" id="KW-0418">Kinase</keyword>
<evidence type="ECO:0000259" key="11">
    <source>
        <dbReference type="PROSITE" id="PS50046"/>
    </source>
</evidence>
<dbReference type="InterPro" id="IPR050351">
    <property type="entry name" value="BphY/WalK/GraS-like"/>
</dbReference>
<dbReference type="GO" id="GO:0005524">
    <property type="term" value="F:ATP binding"/>
    <property type="evidence" value="ECO:0007669"/>
    <property type="project" value="UniProtKB-KW"/>
</dbReference>
<keyword evidence="10" id="KW-0675">Receptor</keyword>
<protein>
    <recommendedName>
        <fullName evidence="3">histidine kinase</fullName>
        <ecNumber evidence="3">2.7.13.3</ecNumber>
    </recommendedName>
</protein>
<dbReference type="GO" id="GO:0000155">
    <property type="term" value="F:phosphorelay sensor kinase activity"/>
    <property type="evidence" value="ECO:0007669"/>
    <property type="project" value="InterPro"/>
</dbReference>
<dbReference type="PROSITE" id="PS50109">
    <property type="entry name" value="HIS_KIN"/>
    <property type="match status" value="1"/>
</dbReference>
<keyword evidence="5" id="KW-0597">Phosphoprotein</keyword>
<dbReference type="InterPro" id="IPR029016">
    <property type="entry name" value="GAF-like_dom_sf"/>
</dbReference>
<gene>
    <name evidence="13" type="ORF">V0288_01135</name>
</gene>